<evidence type="ECO:0000259" key="4">
    <source>
        <dbReference type="Pfam" id="PF08241"/>
    </source>
</evidence>
<dbReference type="InterPro" id="IPR051052">
    <property type="entry name" value="Diverse_substrate_MTase"/>
</dbReference>
<comment type="similarity">
    <text evidence="1">Belongs to the methyltransferase superfamily.</text>
</comment>
<organism evidence="5 6">
    <name type="scientific">Acinetobacter bouvetii DSM 14964 = CIP 107468</name>
    <dbReference type="NCBI Taxonomy" id="1120925"/>
    <lineage>
        <taxon>Bacteria</taxon>
        <taxon>Pseudomonadati</taxon>
        <taxon>Pseudomonadota</taxon>
        <taxon>Gammaproteobacteria</taxon>
        <taxon>Moraxellales</taxon>
        <taxon>Moraxellaceae</taxon>
        <taxon>Acinetobacter</taxon>
    </lineage>
</organism>
<dbReference type="PATRIC" id="fig|1120925.3.peg.258"/>
<dbReference type="InterPro" id="IPR013216">
    <property type="entry name" value="Methyltransf_11"/>
</dbReference>
<evidence type="ECO:0000313" key="5">
    <source>
        <dbReference type="EMBL" id="ENV84313.1"/>
    </source>
</evidence>
<dbReference type="GO" id="GO:0008757">
    <property type="term" value="F:S-adenosylmethionine-dependent methyltransferase activity"/>
    <property type="evidence" value="ECO:0007669"/>
    <property type="project" value="InterPro"/>
</dbReference>
<comment type="caution">
    <text evidence="5">The sequence shown here is derived from an EMBL/GenBank/DDBJ whole genome shotgun (WGS) entry which is preliminary data.</text>
</comment>
<sequence>MKDLFSDNSQLYQQARPDYSAEILEAVLKYVPERQLAWDCGAGSGQFTQWLAPHFQQVLATDLSAAQLAQAPQLQNVICRAAAAEHSGLADHSADLVTVAQAIHWFNFDAFYAEVRRVLKPKGCLAVIGYGLIEAQDPQLNQLIQLLYFDTLKGCWDAERHYVDELYQTIPFPFAEQQMPALSLQYRWSGPQLLNYFNTWSGFKHYVKQHNQSPLAPLEAYFAAQPIASSYAVQFPVLLRVGLCAAAQS</sequence>
<dbReference type="CDD" id="cd02440">
    <property type="entry name" value="AdoMet_MTases"/>
    <property type="match status" value="1"/>
</dbReference>
<keyword evidence="3" id="KW-0808">Transferase</keyword>
<reference evidence="5 6" key="1">
    <citation type="submission" date="2013-02" db="EMBL/GenBank/DDBJ databases">
        <title>The Genome Sequence of Acinetobacter bouvetii CIP 107468.</title>
        <authorList>
            <consortium name="The Broad Institute Genome Sequencing Platform"/>
            <consortium name="The Broad Institute Genome Sequencing Center for Infectious Disease"/>
            <person name="Cerqueira G."/>
            <person name="Feldgarden M."/>
            <person name="Courvalin P."/>
            <person name="Perichon B."/>
            <person name="Grillot-Courvalin C."/>
            <person name="Clermont D."/>
            <person name="Rocha E."/>
            <person name="Yoon E.-J."/>
            <person name="Nemec A."/>
            <person name="Walker B."/>
            <person name="Young S.K."/>
            <person name="Zeng Q."/>
            <person name="Gargeya S."/>
            <person name="Fitzgerald M."/>
            <person name="Haas B."/>
            <person name="Abouelleil A."/>
            <person name="Alvarado L."/>
            <person name="Arachchi H.M."/>
            <person name="Berlin A.M."/>
            <person name="Chapman S.B."/>
            <person name="Dewar J."/>
            <person name="Goldberg J."/>
            <person name="Griggs A."/>
            <person name="Gujja S."/>
            <person name="Hansen M."/>
            <person name="Howarth C."/>
            <person name="Imamovic A."/>
            <person name="Larimer J."/>
            <person name="McCowan C."/>
            <person name="Murphy C."/>
            <person name="Neiman D."/>
            <person name="Pearson M."/>
            <person name="Priest M."/>
            <person name="Roberts A."/>
            <person name="Saif S."/>
            <person name="Shea T."/>
            <person name="Sisk P."/>
            <person name="Sykes S."/>
            <person name="Wortman J."/>
            <person name="Nusbaum C."/>
            <person name="Birren B."/>
        </authorList>
    </citation>
    <scope>NUCLEOTIDE SEQUENCE [LARGE SCALE GENOMIC DNA]</scope>
    <source>
        <strain evidence="5 6">CIP 107468</strain>
    </source>
</reference>
<keyword evidence="6" id="KW-1185">Reference proteome</keyword>
<dbReference type="Proteomes" id="UP000018460">
    <property type="component" value="Unassembled WGS sequence"/>
</dbReference>
<evidence type="ECO:0000256" key="2">
    <source>
        <dbReference type="ARBA" id="ARBA00022603"/>
    </source>
</evidence>
<dbReference type="PANTHER" id="PTHR44942:SF4">
    <property type="entry name" value="METHYLTRANSFERASE TYPE 11 DOMAIN-CONTAINING PROTEIN"/>
    <property type="match status" value="1"/>
</dbReference>
<name>N9DV04_9GAMM</name>
<protein>
    <recommendedName>
        <fullName evidence="4">Methyltransferase type 11 domain-containing protein</fullName>
    </recommendedName>
</protein>
<dbReference type="GO" id="GO:0032259">
    <property type="term" value="P:methylation"/>
    <property type="evidence" value="ECO:0007669"/>
    <property type="project" value="UniProtKB-KW"/>
</dbReference>
<dbReference type="AlphaFoldDB" id="N9DV04"/>
<dbReference type="EMBL" id="APQD01000002">
    <property type="protein sequence ID" value="ENV84313.1"/>
    <property type="molecule type" value="Genomic_DNA"/>
</dbReference>
<evidence type="ECO:0000256" key="1">
    <source>
        <dbReference type="ARBA" id="ARBA00008361"/>
    </source>
</evidence>
<evidence type="ECO:0000313" key="6">
    <source>
        <dbReference type="Proteomes" id="UP000018460"/>
    </source>
</evidence>
<dbReference type="Gene3D" id="3.40.50.150">
    <property type="entry name" value="Vaccinia Virus protein VP39"/>
    <property type="match status" value="1"/>
</dbReference>
<dbReference type="eggNOG" id="COG2226">
    <property type="taxonomic scope" value="Bacteria"/>
</dbReference>
<dbReference type="InterPro" id="IPR029063">
    <property type="entry name" value="SAM-dependent_MTases_sf"/>
</dbReference>
<proteinExistence type="inferred from homology"/>
<dbReference type="RefSeq" id="WP_005006914.1">
    <property type="nucleotide sequence ID" value="NZ_KB849725.1"/>
</dbReference>
<feature type="domain" description="Methyltransferase type 11" evidence="4">
    <location>
        <begin position="39"/>
        <end position="126"/>
    </location>
</feature>
<keyword evidence="2" id="KW-0489">Methyltransferase</keyword>
<evidence type="ECO:0000256" key="3">
    <source>
        <dbReference type="ARBA" id="ARBA00022679"/>
    </source>
</evidence>
<gene>
    <name evidence="5" type="ORF">F941_00233</name>
</gene>
<dbReference type="SUPFAM" id="SSF53335">
    <property type="entry name" value="S-adenosyl-L-methionine-dependent methyltransferases"/>
    <property type="match status" value="1"/>
</dbReference>
<dbReference type="Pfam" id="PF08241">
    <property type="entry name" value="Methyltransf_11"/>
    <property type="match status" value="1"/>
</dbReference>
<dbReference type="OrthoDB" id="9797252at2"/>
<accession>N9DV04</accession>
<dbReference type="PANTHER" id="PTHR44942">
    <property type="entry name" value="METHYLTRANSF_11 DOMAIN-CONTAINING PROTEIN"/>
    <property type="match status" value="1"/>
</dbReference>